<dbReference type="EMBL" id="CP011232">
    <property type="protein sequence ID" value="AKI96562.1"/>
    <property type="molecule type" value="Genomic_DNA"/>
</dbReference>
<evidence type="ECO:0000313" key="1">
    <source>
        <dbReference type="EMBL" id="AKI96562.1"/>
    </source>
</evidence>
<dbReference type="AlphaFoldDB" id="A0A0G2Z4T4"/>
<dbReference type="Proteomes" id="UP000035159">
    <property type="component" value="Chromosome"/>
</dbReference>
<protein>
    <submittedName>
        <fullName evidence="1">Uncharacterized protein</fullName>
    </submittedName>
</protein>
<name>A0A0G2Z4T4_9BACT</name>
<accession>A0A0G2Z4T4</accession>
<reference evidence="1 2" key="1">
    <citation type="submission" date="2015-04" db="EMBL/GenBank/DDBJ databases">
        <title>Complete Genome Sequence of Kosmotoga pacifica SLHLJ1.</title>
        <authorList>
            <person name="Jiang L.J."/>
            <person name="Shao Z.Z."/>
            <person name="Jebbar M."/>
        </authorList>
    </citation>
    <scope>NUCLEOTIDE SEQUENCE [LARGE SCALE GENOMIC DNA]</scope>
    <source>
        <strain evidence="1 2">SLHLJ1</strain>
    </source>
</reference>
<sequence>MKEILELIKEKDYAKEQGYKLLESYASFAKIQLQFQQRLVTEQDYIKSLKNFLNVCIEVLDFLEKIEQQDRKG</sequence>
<dbReference type="STRING" id="1330330.IX53_00580"/>
<dbReference type="RefSeq" id="WP_047753697.1">
    <property type="nucleotide sequence ID" value="NZ_CAJUHA010000002.1"/>
</dbReference>
<gene>
    <name evidence="1" type="ORF">IX53_00580</name>
</gene>
<dbReference type="KEGG" id="kpf:IX53_00580"/>
<keyword evidence="2" id="KW-1185">Reference proteome</keyword>
<organism evidence="1 2">
    <name type="scientific">Kosmotoga pacifica</name>
    <dbReference type="NCBI Taxonomy" id="1330330"/>
    <lineage>
        <taxon>Bacteria</taxon>
        <taxon>Thermotogati</taxon>
        <taxon>Thermotogota</taxon>
        <taxon>Thermotogae</taxon>
        <taxon>Kosmotogales</taxon>
        <taxon>Kosmotogaceae</taxon>
        <taxon>Kosmotoga</taxon>
    </lineage>
</organism>
<dbReference type="PATRIC" id="fig|1330330.3.peg.110"/>
<proteinExistence type="predicted"/>
<evidence type="ECO:0000313" key="2">
    <source>
        <dbReference type="Proteomes" id="UP000035159"/>
    </source>
</evidence>